<feature type="domain" description="Alkaline phosphatase-like protein PglZ C-terminal" evidence="1">
    <location>
        <begin position="1"/>
        <end position="57"/>
    </location>
</feature>
<comment type="caution">
    <text evidence="2">The sequence shown here is derived from an EMBL/GenBank/DDBJ whole genome shotgun (WGS) entry which is preliminary data.</text>
</comment>
<protein>
    <recommendedName>
        <fullName evidence="1">Alkaline phosphatase-like protein PglZ C-terminal domain-containing protein</fullName>
    </recommendedName>
</protein>
<organism evidence="2 3">
    <name type="scientific">Azospirillum cavernae</name>
    <dbReference type="NCBI Taxonomy" id="2320860"/>
    <lineage>
        <taxon>Bacteria</taxon>
        <taxon>Pseudomonadati</taxon>
        <taxon>Pseudomonadota</taxon>
        <taxon>Alphaproteobacteria</taxon>
        <taxon>Rhodospirillales</taxon>
        <taxon>Azospirillaceae</taxon>
        <taxon>Azospirillum</taxon>
    </lineage>
</organism>
<evidence type="ECO:0000313" key="3">
    <source>
        <dbReference type="Proteomes" id="UP000283458"/>
    </source>
</evidence>
<accession>A0A418W3Z7</accession>
<evidence type="ECO:0000313" key="2">
    <source>
        <dbReference type="EMBL" id="RJF84726.1"/>
    </source>
</evidence>
<dbReference type="AlphaFoldDB" id="A0A418W3Z7"/>
<dbReference type="InterPro" id="IPR058882">
    <property type="entry name" value="PglZ_C"/>
</dbReference>
<gene>
    <name evidence="2" type="ORF">D3877_09540</name>
</gene>
<dbReference type="Pfam" id="PF25863">
    <property type="entry name" value="PglZ_C"/>
    <property type="match status" value="1"/>
</dbReference>
<keyword evidence="3" id="KW-1185">Reference proteome</keyword>
<dbReference type="RefSeq" id="WP_147395123.1">
    <property type="nucleotide sequence ID" value="NZ_QYUL01000001.1"/>
</dbReference>
<dbReference type="OrthoDB" id="6725302at2"/>
<reference evidence="2 3" key="1">
    <citation type="submission" date="2018-09" db="EMBL/GenBank/DDBJ databases">
        <authorList>
            <person name="Zhu H."/>
        </authorList>
    </citation>
    <scope>NUCLEOTIDE SEQUENCE [LARGE SCALE GENOMIC DNA]</scope>
    <source>
        <strain evidence="2 3">K2W22B-5</strain>
    </source>
</reference>
<proteinExistence type="predicted"/>
<dbReference type="Proteomes" id="UP000283458">
    <property type="component" value="Unassembled WGS sequence"/>
</dbReference>
<name>A0A418W3Z7_9PROT</name>
<dbReference type="EMBL" id="QYUL01000001">
    <property type="protein sequence ID" value="RJF84726.1"/>
    <property type="molecule type" value="Genomic_DNA"/>
</dbReference>
<sequence length="60" mass="6611">MSRTALAQRMGIAQVRLGSVIMAARRVLNVDQVQVLEIEEASGTVVLNRARLDTQFELKG</sequence>
<evidence type="ECO:0000259" key="1">
    <source>
        <dbReference type="Pfam" id="PF25863"/>
    </source>
</evidence>